<evidence type="ECO:0000313" key="7">
    <source>
        <dbReference type="EMBL" id="KIC92790.1"/>
    </source>
</evidence>
<evidence type="ECO:0000256" key="3">
    <source>
        <dbReference type="ARBA" id="ARBA00022692"/>
    </source>
</evidence>
<accession>A0A0C1IF53</accession>
<keyword evidence="3" id="KW-0812">Transmembrane</keyword>
<dbReference type="InterPro" id="IPR026579">
    <property type="entry name" value="FtsQ"/>
</dbReference>
<evidence type="ECO:0000256" key="4">
    <source>
        <dbReference type="ARBA" id="ARBA00022989"/>
    </source>
</evidence>
<keyword evidence="8" id="KW-1185">Reference proteome</keyword>
<protein>
    <recommendedName>
        <fullName evidence="9">POTRA domain-containing protein</fullName>
    </recommendedName>
</protein>
<dbReference type="GO" id="GO:0090529">
    <property type="term" value="P:cell septum assembly"/>
    <property type="evidence" value="ECO:0007669"/>
    <property type="project" value="InterPro"/>
</dbReference>
<sequence>MNKRRINIRKLVAAILWLMAGVAVLVLLVAAIRSGNDANCSGVTISIKGSRKFSFLNKSDVIRLMGSETTADLKGKSTLSFDLSSMEERISANSWVADVELFFDNDRVLQVQVEEREPIARLFTRSGNSWYLDSSGKYLPLSPGKPPVKLPVFTGMPEKLKPAQVSDSTLLSHIKAISNVLYNDEFWSAQITQVDVTAGNEFELVPLVGRHIILFGNGNSCDKKFSRLAVFYRNVLAHTGFDYYSAINIKFDQQVIGVRGDAISTSVEKKIMPVTFADTSLSVISNRPAVPDPASAKSQPERKTVKDPTPVRTAAIRQPKAVMSKVNN</sequence>
<dbReference type="PANTHER" id="PTHR35851:SF1">
    <property type="entry name" value="CELL DIVISION PROTEIN FTSQ"/>
    <property type="match status" value="1"/>
</dbReference>
<feature type="region of interest" description="Disordered" evidence="6">
    <location>
        <begin position="287"/>
        <end position="328"/>
    </location>
</feature>
<keyword evidence="4" id="KW-1133">Transmembrane helix</keyword>
<comment type="caution">
    <text evidence="7">The sequence shown here is derived from an EMBL/GenBank/DDBJ whole genome shotgun (WGS) entry which is preliminary data.</text>
</comment>
<name>A0A0C1IF53_9BACT</name>
<dbReference type="OrthoDB" id="1466667at2"/>
<dbReference type="EMBL" id="JSVC01000027">
    <property type="protein sequence ID" value="KIC92790.1"/>
    <property type="molecule type" value="Genomic_DNA"/>
</dbReference>
<keyword evidence="1" id="KW-1003">Cell membrane</keyword>
<proteinExistence type="predicted"/>
<keyword evidence="4" id="KW-0472">Membrane</keyword>
<evidence type="ECO:0000256" key="2">
    <source>
        <dbReference type="ARBA" id="ARBA00022618"/>
    </source>
</evidence>
<evidence type="ECO:0000313" key="8">
    <source>
        <dbReference type="Proteomes" id="UP000031408"/>
    </source>
</evidence>
<dbReference type="RefSeq" id="WP_039143382.1">
    <property type="nucleotide sequence ID" value="NZ_JSVC01000027.1"/>
</dbReference>
<evidence type="ECO:0000256" key="6">
    <source>
        <dbReference type="SAM" id="MobiDB-lite"/>
    </source>
</evidence>
<dbReference type="STRING" id="1349421.OI18_20380"/>
<evidence type="ECO:0000256" key="5">
    <source>
        <dbReference type="ARBA" id="ARBA00023306"/>
    </source>
</evidence>
<reference evidence="7 8" key="1">
    <citation type="submission" date="2014-11" db="EMBL/GenBank/DDBJ databases">
        <title>Genome sequence of Flavihumibacter solisilvae 3-3.</title>
        <authorList>
            <person name="Zhou G."/>
            <person name="Li M."/>
            <person name="Wang G."/>
        </authorList>
    </citation>
    <scope>NUCLEOTIDE SEQUENCE [LARGE SCALE GENOMIC DNA]</scope>
    <source>
        <strain evidence="7 8">3-3</strain>
    </source>
</reference>
<gene>
    <name evidence="7" type="ORF">OI18_20380</name>
</gene>
<dbReference type="AlphaFoldDB" id="A0A0C1IF53"/>
<evidence type="ECO:0008006" key="9">
    <source>
        <dbReference type="Google" id="ProtNLM"/>
    </source>
</evidence>
<keyword evidence="5" id="KW-0131">Cell cycle</keyword>
<dbReference type="Proteomes" id="UP000031408">
    <property type="component" value="Unassembled WGS sequence"/>
</dbReference>
<keyword evidence="2" id="KW-0132">Cell division</keyword>
<organism evidence="7 8">
    <name type="scientific">Flavihumibacter solisilvae</name>
    <dbReference type="NCBI Taxonomy" id="1349421"/>
    <lineage>
        <taxon>Bacteria</taxon>
        <taxon>Pseudomonadati</taxon>
        <taxon>Bacteroidota</taxon>
        <taxon>Chitinophagia</taxon>
        <taxon>Chitinophagales</taxon>
        <taxon>Chitinophagaceae</taxon>
        <taxon>Flavihumibacter</taxon>
    </lineage>
</organism>
<evidence type="ECO:0000256" key="1">
    <source>
        <dbReference type="ARBA" id="ARBA00022475"/>
    </source>
</evidence>
<dbReference type="PANTHER" id="PTHR35851">
    <property type="entry name" value="CELL DIVISION PROTEIN FTSQ"/>
    <property type="match status" value="1"/>
</dbReference>